<dbReference type="Proteomes" id="UP001165042">
    <property type="component" value="Unassembled WGS sequence"/>
</dbReference>
<keyword evidence="1" id="KW-0812">Transmembrane</keyword>
<name>A0A9W6VDS7_9PSEU</name>
<feature type="transmembrane region" description="Helical" evidence="1">
    <location>
        <begin position="48"/>
        <end position="67"/>
    </location>
</feature>
<keyword evidence="3" id="KW-1185">Reference proteome</keyword>
<sequence>MIADEEDRAVARLRDELDGVRLASSPDHVDRVLRHVHGRRRAQRHQRVQMLTAVAVVVFAVAGAFVVTSRDGEGPEKSNTVAAVTQWQLRGDLAGNVDLVKRAEQTWKASAYAPAAPVRAVFAGRSPNISVCFDLIVLVADAAGSAEQVAFVTTPISVTGKPDQTRLVLRAVTTVPAGQQAVGFLSTTRVPEDEHVSSNGAIGVALTAPGLAEIEVRTPLVLDQARQTNIPAGVVWPAPEQGTGAWNAELVLRTPGDHKQRFAIAAGIGDPVVDHVSLRSGNGTVRASGAGIRPGDIIATPEGIIGVVSAADGTVDTRLTTIGALGKVQTSTSAIPGRLVDGTSGVVFEPTADGLISEGNRLQVLAWNRPELAFDIGTLHQGDQGWRTERVPGVVAATSALRIGGK</sequence>
<keyword evidence="1" id="KW-0472">Membrane</keyword>
<reference evidence="2" key="1">
    <citation type="submission" date="2023-02" db="EMBL/GenBank/DDBJ databases">
        <title>Actinokineospora globicatena NBRC 15670.</title>
        <authorList>
            <person name="Ichikawa N."/>
            <person name="Sato H."/>
            <person name="Tonouchi N."/>
        </authorList>
    </citation>
    <scope>NUCLEOTIDE SEQUENCE</scope>
    <source>
        <strain evidence="2">NBRC 15670</strain>
    </source>
</reference>
<dbReference type="RefSeq" id="WP_285613353.1">
    <property type="nucleotide sequence ID" value="NZ_BSSD01000015.1"/>
</dbReference>
<keyword evidence="1" id="KW-1133">Transmembrane helix</keyword>
<comment type="caution">
    <text evidence="2">The sequence shown here is derived from an EMBL/GenBank/DDBJ whole genome shotgun (WGS) entry which is preliminary data.</text>
</comment>
<dbReference type="EMBL" id="BSSD01000015">
    <property type="protein sequence ID" value="GLW95601.1"/>
    <property type="molecule type" value="Genomic_DNA"/>
</dbReference>
<accession>A0A9W6VDS7</accession>
<protein>
    <submittedName>
        <fullName evidence="2">Uncharacterized protein</fullName>
    </submittedName>
</protein>
<organism evidence="2 3">
    <name type="scientific">Actinokineospora globicatena</name>
    <dbReference type="NCBI Taxonomy" id="103729"/>
    <lineage>
        <taxon>Bacteria</taxon>
        <taxon>Bacillati</taxon>
        <taxon>Actinomycetota</taxon>
        <taxon>Actinomycetes</taxon>
        <taxon>Pseudonocardiales</taxon>
        <taxon>Pseudonocardiaceae</taxon>
        <taxon>Actinokineospora</taxon>
    </lineage>
</organism>
<proteinExistence type="predicted"/>
<evidence type="ECO:0000313" key="3">
    <source>
        <dbReference type="Proteomes" id="UP001165042"/>
    </source>
</evidence>
<gene>
    <name evidence="2" type="ORF">Aglo03_64170</name>
</gene>
<dbReference type="AlphaFoldDB" id="A0A9W6VDS7"/>
<evidence type="ECO:0000313" key="2">
    <source>
        <dbReference type="EMBL" id="GLW95601.1"/>
    </source>
</evidence>
<evidence type="ECO:0000256" key="1">
    <source>
        <dbReference type="SAM" id="Phobius"/>
    </source>
</evidence>